<gene>
    <name evidence="2" type="ORF">GCM10009817_12260</name>
</gene>
<dbReference type="SUPFAM" id="SSF54427">
    <property type="entry name" value="NTF2-like"/>
    <property type="match status" value="1"/>
</dbReference>
<accession>A0ABN2RRY9</accession>
<dbReference type="Gene3D" id="3.10.450.50">
    <property type="match status" value="1"/>
</dbReference>
<comment type="caution">
    <text evidence="2">The sequence shown here is derived from an EMBL/GenBank/DDBJ whole genome shotgun (WGS) entry which is preliminary data.</text>
</comment>
<evidence type="ECO:0000313" key="2">
    <source>
        <dbReference type="EMBL" id="GAA1973599.1"/>
    </source>
</evidence>
<proteinExistence type="predicted"/>
<dbReference type="RefSeq" id="WP_344059444.1">
    <property type="nucleotide sequence ID" value="NZ_BAAAPU010000003.1"/>
</dbReference>
<dbReference type="InterPro" id="IPR032710">
    <property type="entry name" value="NTF2-like_dom_sf"/>
</dbReference>
<evidence type="ECO:0000313" key="3">
    <source>
        <dbReference type="Proteomes" id="UP001500013"/>
    </source>
</evidence>
<dbReference type="InterPro" id="IPR037401">
    <property type="entry name" value="SnoaL-like"/>
</dbReference>
<sequence>MDPTRTPAQVLDRLVTSVNAHDIDGLVDCFAQDYSLTDPVHPARSFNGSLQVRKNWSTMFDALPDVRLDVQDHAVTDTGFWLEAAQTGTGRDGHRLEMRTVFIAAVADGQITSAHMYAAPVEHGGPGIDAVFAAMAGTVPSGSHAADPTGGHQETRP</sequence>
<name>A0ABN2RRY9_9MICO</name>
<dbReference type="EMBL" id="BAAAPU010000003">
    <property type="protein sequence ID" value="GAA1973599.1"/>
    <property type="molecule type" value="Genomic_DNA"/>
</dbReference>
<protein>
    <recommendedName>
        <fullName evidence="1">SnoaL-like domain-containing protein</fullName>
    </recommendedName>
</protein>
<dbReference type="Proteomes" id="UP001500013">
    <property type="component" value="Unassembled WGS sequence"/>
</dbReference>
<keyword evidence="3" id="KW-1185">Reference proteome</keyword>
<dbReference type="Pfam" id="PF12680">
    <property type="entry name" value="SnoaL_2"/>
    <property type="match status" value="1"/>
</dbReference>
<evidence type="ECO:0000259" key="1">
    <source>
        <dbReference type="Pfam" id="PF12680"/>
    </source>
</evidence>
<feature type="domain" description="SnoaL-like" evidence="1">
    <location>
        <begin position="12"/>
        <end position="113"/>
    </location>
</feature>
<reference evidence="2 3" key="1">
    <citation type="journal article" date="2019" name="Int. J. Syst. Evol. Microbiol.">
        <title>The Global Catalogue of Microorganisms (GCM) 10K type strain sequencing project: providing services to taxonomists for standard genome sequencing and annotation.</title>
        <authorList>
            <consortium name="The Broad Institute Genomics Platform"/>
            <consortium name="The Broad Institute Genome Sequencing Center for Infectious Disease"/>
            <person name="Wu L."/>
            <person name="Ma J."/>
        </authorList>
    </citation>
    <scope>NUCLEOTIDE SEQUENCE [LARGE SCALE GENOMIC DNA]</scope>
    <source>
        <strain evidence="2 3">JCM 15628</strain>
    </source>
</reference>
<organism evidence="2 3">
    <name type="scientific">Terrabacter lapilli</name>
    <dbReference type="NCBI Taxonomy" id="436231"/>
    <lineage>
        <taxon>Bacteria</taxon>
        <taxon>Bacillati</taxon>
        <taxon>Actinomycetota</taxon>
        <taxon>Actinomycetes</taxon>
        <taxon>Micrococcales</taxon>
        <taxon>Intrasporangiaceae</taxon>
        <taxon>Terrabacter</taxon>
    </lineage>
</organism>